<feature type="compositionally biased region" description="Basic residues" evidence="1">
    <location>
        <begin position="366"/>
        <end position="378"/>
    </location>
</feature>
<accession>A0AAN6UG07</accession>
<evidence type="ECO:0000256" key="1">
    <source>
        <dbReference type="SAM" id="MobiDB-lite"/>
    </source>
</evidence>
<dbReference type="Proteomes" id="UP001304895">
    <property type="component" value="Unassembled WGS sequence"/>
</dbReference>
<sequence length="391" mass="43343">MLPATDGVLAQDRESAQLDDALTLAGLSHDQQVQRPTPKFLAWPAFAGATLPPRANPRKSRLSRVLWPLNAVRVGLPGDVSVEGLGGVLESAHGLFHSVQRLDYMESERRIHLPPRPGSPPPNTLPRLELERLENELFDLSKYDGYGDYLTALAWTAEGESGAITLYEVLFGDTDEIAGIRPVAAMRDVPTSVLVKMRAQERIKRKVVFAPIDDDDQRYRWRVNPSRGPRYIKLGTTQTSASALRSRTRSRSRHAGTRLADAAGVCATTPQFVALLHARRAILEEVKSSSITPMRTDDGDVKPGVILFDPPRPNPHDGVSVHVAVLIPNEAPWAEEEMIWTDKDGMVEFRQARYWSLIEPASTPRGRGRSRSRSRHRAGSQGPQSLPRTQT</sequence>
<protein>
    <submittedName>
        <fullName evidence="2">Uncharacterized protein</fullName>
    </submittedName>
</protein>
<gene>
    <name evidence="2" type="ORF">BT67DRAFT_93002</name>
</gene>
<reference evidence="2" key="2">
    <citation type="submission" date="2023-05" db="EMBL/GenBank/DDBJ databases">
        <authorList>
            <consortium name="Lawrence Berkeley National Laboratory"/>
            <person name="Steindorff A."/>
            <person name="Hensen N."/>
            <person name="Bonometti L."/>
            <person name="Westerberg I."/>
            <person name="Brannstrom I.O."/>
            <person name="Guillou S."/>
            <person name="Cros-Aarteil S."/>
            <person name="Calhoun S."/>
            <person name="Haridas S."/>
            <person name="Kuo A."/>
            <person name="Mondo S."/>
            <person name="Pangilinan J."/>
            <person name="Riley R."/>
            <person name="Labutti K."/>
            <person name="Andreopoulos B."/>
            <person name="Lipzen A."/>
            <person name="Chen C."/>
            <person name="Yanf M."/>
            <person name="Daum C."/>
            <person name="Ng V."/>
            <person name="Clum A."/>
            <person name="Ohm R."/>
            <person name="Martin F."/>
            <person name="Silar P."/>
            <person name="Natvig D."/>
            <person name="Lalanne C."/>
            <person name="Gautier V."/>
            <person name="Ament-Velasquez S.L."/>
            <person name="Kruys A."/>
            <person name="Hutchinson M.I."/>
            <person name="Powell A.J."/>
            <person name="Barry K."/>
            <person name="Miller A.N."/>
            <person name="Grigoriev I.V."/>
            <person name="Debuchy R."/>
            <person name="Gladieux P."/>
            <person name="Thoren M.H."/>
            <person name="Johannesson H."/>
        </authorList>
    </citation>
    <scope>NUCLEOTIDE SEQUENCE</scope>
    <source>
        <strain evidence="2">CBS 123565</strain>
    </source>
</reference>
<comment type="caution">
    <text evidence="2">The sequence shown here is derived from an EMBL/GenBank/DDBJ whole genome shotgun (WGS) entry which is preliminary data.</text>
</comment>
<feature type="region of interest" description="Disordered" evidence="1">
    <location>
        <begin position="360"/>
        <end position="391"/>
    </location>
</feature>
<dbReference type="EMBL" id="MU853419">
    <property type="protein sequence ID" value="KAK4132180.1"/>
    <property type="molecule type" value="Genomic_DNA"/>
</dbReference>
<evidence type="ECO:0000313" key="3">
    <source>
        <dbReference type="Proteomes" id="UP001304895"/>
    </source>
</evidence>
<reference evidence="2" key="1">
    <citation type="journal article" date="2023" name="Mol. Phylogenet. Evol.">
        <title>Genome-scale phylogeny and comparative genomics of the fungal order Sordariales.</title>
        <authorList>
            <person name="Hensen N."/>
            <person name="Bonometti L."/>
            <person name="Westerberg I."/>
            <person name="Brannstrom I.O."/>
            <person name="Guillou S."/>
            <person name="Cros-Aarteil S."/>
            <person name="Calhoun S."/>
            <person name="Haridas S."/>
            <person name="Kuo A."/>
            <person name="Mondo S."/>
            <person name="Pangilinan J."/>
            <person name="Riley R."/>
            <person name="LaButti K."/>
            <person name="Andreopoulos B."/>
            <person name="Lipzen A."/>
            <person name="Chen C."/>
            <person name="Yan M."/>
            <person name="Daum C."/>
            <person name="Ng V."/>
            <person name="Clum A."/>
            <person name="Steindorff A."/>
            <person name="Ohm R.A."/>
            <person name="Martin F."/>
            <person name="Silar P."/>
            <person name="Natvig D.O."/>
            <person name="Lalanne C."/>
            <person name="Gautier V."/>
            <person name="Ament-Velasquez S.L."/>
            <person name="Kruys A."/>
            <person name="Hutchinson M.I."/>
            <person name="Powell A.J."/>
            <person name="Barry K."/>
            <person name="Miller A.N."/>
            <person name="Grigoriev I.V."/>
            <person name="Debuchy R."/>
            <person name="Gladieux P."/>
            <person name="Hiltunen Thoren M."/>
            <person name="Johannesson H."/>
        </authorList>
    </citation>
    <scope>NUCLEOTIDE SEQUENCE</scope>
    <source>
        <strain evidence="2">CBS 123565</strain>
    </source>
</reference>
<proteinExistence type="predicted"/>
<organism evidence="2 3">
    <name type="scientific">Trichocladium antarcticum</name>
    <dbReference type="NCBI Taxonomy" id="1450529"/>
    <lineage>
        <taxon>Eukaryota</taxon>
        <taxon>Fungi</taxon>
        <taxon>Dikarya</taxon>
        <taxon>Ascomycota</taxon>
        <taxon>Pezizomycotina</taxon>
        <taxon>Sordariomycetes</taxon>
        <taxon>Sordariomycetidae</taxon>
        <taxon>Sordariales</taxon>
        <taxon>Chaetomiaceae</taxon>
        <taxon>Trichocladium</taxon>
    </lineage>
</organism>
<dbReference type="AlphaFoldDB" id="A0AAN6UG07"/>
<evidence type="ECO:0000313" key="2">
    <source>
        <dbReference type="EMBL" id="KAK4132180.1"/>
    </source>
</evidence>
<name>A0AAN6UG07_9PEZI</name>
<keyword evidence="3" id="KW-1185">Reference proteome</keyword>